<name>A0A1L6TA85_PISSA</name>
<dbReference type="PANTHER" id="PTHR28055:SF1">
    <property type="entry name" value="ALTERED INHERITANCE OF MITOCHONDRIA PROTEIN 41, MITOCHONDRIAL"/>
    <property type="match status" value="1"/>
</dbReference>
<dbReference type="EMBL" id="CP012508">
    <property type="protein sequence ID" value="ALB22135.1"/>
    <property type="molecule type" value="Genomic_DNA"/>
</dbReference>
<evidence type="ECO:0000313" key="2">
    <source>
        <dbReference type="Proteomes" id="UP000029558"/>
    </source>
</evidence>
<dbReference type="AlphaFoldDB" id="A0A1L6TA85"/>
<dbReference type="SUPFAM" id="SSF89095">
    <property type="entry name" value="GatB/YqeY motif"/>
    <property type="match status" value="1"/>
</dbReference>
<dbReference type="GO" id="GO:0016884">
    <property type="term" value="F:carbon-nitrogen ligase activity, with glutamine as amido-N-donor"/>
    <property type="evidence" value="ECO:0007669"/>
    <property type="project" value="InterPro"/>
</dbReference>
<dbReference type="Pfam" id="PF09424">
    <property type="entry name" value="YqeY"/>
    <property type="match status" value="1"/>
</dbReference>
<dbReference type="InterPro" id="IPR042184">
    <property type="entry name" value="YqeY/Aim41_N"/>
</dbReference>
<dbReference type="InterPro" id="IPR023168">
    <property type="entry name" value="GatB_Yqey_C_2"/>
</dbReference>
<protein>
    <submittedName>
        <fullName evidence="1">YqeY</fullName>
    </submittedName>
</protein>
<gene>
    <name evidence="1" type="ORF">KU39_952</name>
</gene>
<dbReference type="OrthoDB" id="9788127at2"/>
<dbReference type="Gene3D" id="1.10.1510.10">
    <property type="entry name" value="Uncharacterised protein YqeY/AIM41 PF09424, N-terminal domain"/>
    <property type="match status" value="1"/>
</dbReference>
<sequence length="149" mass="16747">MSELKLRLQDDMKTAMRAKQKARLITIRLILAAIKQVEIDGQAVLNDEKVTVILNKLVKQRKDAITQYQNAERSELAEKEQAELMVIQEYLPEMLSDLDVDQAIERVISTSGATEPKDMGKVMGALKTELVSRADFTKVSAKVKARLCT</sequence>
<organism evidence="1 2">
    <name type="scientific">Piscirickettsia salmonis</name>
    <dbReference type="NCBI Taxonomy" id="1238"/>
    <lineage>
        <taxon>Bacteria</taxon>
        <taxon>Pseudomonadati</taxon>
        <taxon>Pseudomonadota</taxon>
        <taxon>Gammaproteobacteria</taxon>
        <taxon>Thiotrichales</taxon>
        <taxon>Piscirickettsiaceae</taxon>
        <taxon>Piscirickettsia</taxon>
    </lineage>
</organism>
<evidence type="ECO:0000313" key="1">
    <source>
        <dbReference type="EMBL" id="ALB22135.1"/>
    </source>
</evidence>
<dbReference type="PANTHER" id="PTHR28055">
    <property type="entry name" value="ALTERED INHERITANCE OF MITOCHONDRIA PROTEIN 41, MITOCHONDRIAL"/>
    <property type="match status" value="1"/>
</dbReference>
<dbReference type="InterPro" id="IPR019004">
    <property type="entry name" value="YqeY/Aim41"/>
</dbReference>
<reference evidence="1 2" key="1">
    <citation type="journal article" date="2014" name="Genome Announc.">
        <title>Comparative Genome Analysis of Two Isolates of the Fish Pathogen Piscirickettsia salmonis from Different Hosts Reveals Major Differences in Virulence-Associated Secretion Systems.</title>
        <authorList>
            <person name="Bohle H."/>
            <person name="Henriquez P."/>
            <person name="Grothusen H."/>
            <person name="Navas E."/>
            <person name="Sandoval A."/>
            <person name="Bustamante F."/>
            <person name="Bustos P."/>
            <person name="Mancilla M."/>
        </authorList>
    </citation>
    <scope>NUCLEOTIDE SEQUENCE [LARGE SCALE GENOMIC DNA]</scope>
    <source>
        <strain evidence="2">B1-32597</strain>
    </source>
</reference>
<proteinExistence type="predicted"/>
<dbReference type="Gene3D" id="1.10.10.410">
    <property type="match status" value="1"/>
</dbReference>
<dbReference type="SMR" id="A0A1L6TA85"/>
<dbReference type="Proteomes" id="UP000029558">
    <property type="component" value="Chromosome"/>
</dbReference>
<accession>A0A1L6TA85</accession>
<dbReference type="InterPro" id="IPR003789">
    <property type="entry name" value="Asn/Gln_tRNA_amidoTrase-B-like"/>
</dbReference>
<dbReference type="RefSeq" id="WP_017376029.1">
    <property type="nucleotide sequence ID" value="NZ_CP012508.1"/>
</dbReference>